<dbReference type="EnsemblProtists" id="EOD21179">
    <property type="protein sequence ID" value="EOD21179"/>
    <property type="gene ID" value="EMIHUDRAFT_458458"/>
</dbReference>
<evidence type="ECO:0000256" key="1">
    <source>
        <dbReference type="SAM" id="MobiDB-lite"/>
    </source>
</evidence>
<keyword evidence="3" id="KW-1185">Reference proteome</keyword>
<name>A0A0D3JCE4_EMIH1</name>
<accession>A0A0D3JCE4</accession>
<feature type="compositionally biased region" description="Basic residues" evidence="1">
    <location>
        <begin position="190"/>
        <end position="203"/>
    </location>
</feature>
<dbReference type="RefSeq" id="XP_005773608.1">
    <property type="nucleotide sequence ID" value="XM_005773551.1"/>
</dbReference>
<evidence type="ECO:0000313" key="3">
    <source>
        <dbReference type="Proteomes" id="UP000013827"/>
    </source>
</evidence>
<feature type="region of interest" description="Disordered" evidence="1">
    <location>
        <begin position="109"/>
        <end position="231"/>
    </location>
</feature>
<proteinExistence type="predicted"/>
<dbReference type="KEGG" id="ehx:EMIHUDRAFT_458458"/>
<reference evidence="2" key="2">
    <citation type="submission" date="2024-10" db="UniProtKB">
        <authorList>
            <consortium name="EnsemblProtists"/>
        </authorList>
    </citation>
    <scope>IDENTIFICATION</scope>
</reference>
<dbReference type="AlphaFoldDB" id="A0A0D3JCE4"/>
<organism evidence="2 3">
    <name type="scientific">Emiliania huxleyi (strain CCMP1516)</name>
    <dbReference type="NCBI Taxonomy" id="280463"/>
    <lineage>
        <taxon>Eukaryota</taxon>
        <taxon>Haptista</taxon>
        <taxon>Haptophyta</taxon>
        <taxon>Prymnesiophyceae</taxon>
        <taxon>Isochrysidales</taxon>
        <taxon>Noelaerhabdaceae</taxon>
        <taxon>Emiliania</taxon>
    </lineage>
</organism>
<evidence type="ECO:0000313" key="2">
    <source>
        <dbReference type="EnsemblProtists" id="EOD21179"/>
    </source>
</evidence>
<protein>
    <submittedName>
        <fullName evidence="2">Uncharacterized protein</fullName>
    </submittedName>
</protein>
<reference evidence="3" key="1">
    <citation type="journal article" date="2013" name="Nature">
        <title>Pan genome of the phytoplankton Emiliania underpins its global distribution.</title>
        <authorList>
            <person name="Read B.A."/>
            <person name="Kegel J."/>
            <person name="Klute M.J."/>
            <person name="Kuo A."/>
            <person name="Lefebvre S.C."/>
            <person name="Maumus F."/>
            <person name="Mayer C."/>
            <person name="Miller J."/>
            <person name="Monier A."/>
            <person name="Salamov A."/>
            <person name="Young J."/>
            <person name="Aguilar M."/>
            <person name="Claverie J.M."/>
            <person name="Frickenhaus S."/>
            <person name="Gonzalez K."/>
            <person name="Herman E.K."/>
            <person name="Lin Y.C."/>
            <person name="Napier J."/>
            <person name="Ogata H."/>
            <person name="Sarno A.F."/>
            <person name="Shmutz J."/>
            <person name="Schroeder D."/>
            <person name="de Vargas C."/>
            <person name="Verret F."/>
            <person name="von Dassow P."/>
            <person name="Valentin K."/>
            <person name="Van de Peer Y."/>
            <person name="Wheeler G."/>
            <person name="Dacks J.B."/>
            <person name="Delwiche C.F."/>
            <person name="Dyhrman S.T."/>
            <person name="Glockner G."/>
            <person name="John U."/>
            <person name="Richards T."/>
            <person name="Worden A.Z."/>
            <person name="Zhang X."/>
            <person name="Grigoriev I.V."/>
            <person name="Allen A.E."/>
            <person name="Bidle K."/>
            <person name="Borodovsky M."/>
            <person name="Bowler C."/>
            <person name="Brownlee C."/>
            <person name="Cock J.M."/>
            <person name="Elias M."/>
            <person name="Gladyshev V.N."/>
            <person name="Groth M."/>
            <person name="Guda C."/>
            <person name="Hadaegh A."/>
            <person name="Iglesias-Rodriguez M.D."/>
            <person name="Jenkins J."/>
            <person name="Jones B.M."/>
            <person name="Lawson T."/>
            <person name="Leese F."/>
            <person name="Lindquist E."/>
            <person name="Lobanov A."/>
            <person name="Lomsadze A."/>
            <person name="Malik S.B."/>
            <person name="Marsh M.E."/>
            <person name="Mackinder L."/>
            <person name="Mock T."/>
            <person name="Mueller-Roeber B."/>
            <person name="Pagarete A."/>
            <person name="Parker M."/>
            <person name="Probert I."/>
            <person name="Quesneville H."/>
            <person name="Raines C."/>
            <person name="Rensing S.A."/>
            <person name="Riano-Pachon D.M."/>
            <person name="Richier S."/>
            <person name="Rokitta S."/>
            <person name="Shiraiwa Y."/>
            <person name="Soanes D.M."/>
            <person name="van der Giezen M."/>
            <person name="Wahlund T.M."/>
            <person name="Williams B."/>
            <person name="Wilson W."/>
            <person name="Wolfe G."/>
            <person name="Wurch L.L."/>
        </authorList>
    </citation>
    <scope>NUCLEOTIDE SEQUENCE</scope>
</reference>
<dbReference type="HOGENOM" id="CLU_1201740_0_0_1"/>
<dbReference type="Proteomes" id="UP000013827">
    <property type="component" value="Unassembled WGS sequence"/>
</dbReference>
<dbReference type="GeneID" id="17266719"/>
<sequence length="231" mass="24404">MSATPESSHVSFDSLLKRARENDAASRAAAATEYRLRATVLLESGAHAEGLHRTLWQGALTPTLVDLAGLCALYTGAVAPIDAPPPTMEELSQCSALRGFAHQLREAQRPAELPPADGTPSSSSWPQWRAPQPALSSDGGPPPIAAQPAPAAGGLRHLRGPAAERAACPPSKAVAGRGGARSSERLRTPTTRKARRAAWRRSLVKSLVTRRPPRRRARAASCRRGIGAKST</sequence>
<dbReference type="PaxDb" id="2903-EOD21179"/>